<name>A0A3M9MP50_9BACT</name>
<sequence length="150" mass="17252">MKKLLLPLLLFLAVFSGCGDDKDEEENEIISKVSATKELLQGKWEMTNLKVERYTSSGQLYDSKDSYMQDTKYDFNQTTVKIFINGELNESPLYTLSEITNKLFLTIQSSTKWEYEITSITKGNLILKSAQPRTAQGYNSYTVITFDREE</sequence>
<reference evidence="2 3" key="1">
    <citation type="submission" date="2018-11" db="EMBL/GenBank/DDBJ databases">
        <title>Rufibacter latericius sp. nov., isolated from water in Baiyang Lake.</title>
        <authorList>
            <person name="Yang Y."/>
        </authorList>
    </citation>
    <scope>NUCLEOTIDE SEQUENCE [LARGE SCALE GENOMIC DNA]</scope>
    <source>
        <strain evidence="2 3">R-22-1c-1</strain>
    </source>
</reference>
<dbReference type="Proteomes" id="UP000272117">
    <property type="component" value="Unassembled WGS sequence"/>
</dbReference>
<proteinExistence type="predicted"/>
<organism evidence="2 3">
    <name type="scientific">Rufibacter latericius</name>
    <dbReference type="NCBI Taxonomy" id="2487040"/>
    <lineage>
        <taxon>Bacteria</taxon>
        <taxon>Pseudomonadati</taxon>
        <taxon>Bacteroidota</taxon>
        <taxon>Cytophagia</taxon>
        <taxon>Cytophagales</taxon>
        <taxon>Hymenobacteraceae</taxon>
        <taxon>Rufibacter</taxon>
    </lineage>
</organism>
<accession>A0A3M9MP50</accession>
<keyword evidence="3" id="KW-1185">Reference proteome</keyword>
<feature type="chain" id="PRO_5018195357" description="Lipocalin-like domain-containing protein" evidence="1">
    <location>
        <begin position="20"/>
        <end position="150"/>
    </location>
</feature>
<dbReference type="EMBL" id="RJJD01000006">
    <property type="protein sequence ID" value="RNI26623.1"/>
    <property type="molecule type" value="Genomic_DNA"/>
</dbReference>
<evidence type="ECO:0000313" key="2">
    <source>
        <dbReference type="EMBL" id="RNI26623.1"/>
    </source>
</evidence>
<evidence type="ECO:0008006" key="4">
    <source>
        <dbReference type="Google" id="ProtNLM"/>
    </source>
</evidence>
<dbReference type="AlphaFoldDB" id="A0A3M9MP50"/>
<keyword evidence="1" id="KW-0732">Signal</keyword>
<dbReference type="PROSITE" id="PS51257">
    <property type="entry name" value="PROKAR_LIPOPROTEIN"/>
    <property type="match status" value="1"/>
</dbReference>
<dbReference type="RefSeq" id="WP_123127106.1">
    <property type="nucleotide sequence ID" value="NZ_RJJD01000006.1"/>
</dbReference>
<protein>
    <recommendedName>
        <fullName evidence="4">Lipocalin-like domain-containing protein</fullName>
    </recommendedName>
</protein>
<gene>
    <name evidence="2" type="ORF">EFB08_11435</name>
</gene>
<feature type="signal peptide" evidence="1">
    <location>
        <begin position="1"/>
        <end position="19"/>
    </location>
</feature>
<comment type="caution">
    <text evidence="2">The sequence shown here is derived from an EMBL/GenBank/DDBJ whole genome shotgun (WGS) entry which is preliminary data.</text>
</comment>
<evidence type="ECO:0000256" key="1">
    <source>
        <dbReference type="SAM" id="SignalP"/>
    </source>
</evidence>
<evidence type="ECO:0000313" key="3">
    <source>
        <dbReference type="Proteomes" id="UP000272117"/>
    </source>
</evidence>